<gene>
    <name evidence="1" type="ORF">BIW11_09710</name>
</gene>
<dbReference type="AlphaFoldDB" id="A0A1V9XJE0"/>
<proteinExistence type="predicted"/>
<reference evidence="1 2" key="1">
    <citation type="journal article" date="2017" name="Gigascience">
        <title>Draft genome of the honey bee ectoparasitic mite, Tropilaelaps mercedesae, is shaped by the parasitic life history.</title>
        <authorList>
            <person name="Dong X."/>
            <person name="Armstrong S.D."/>
            <person name="Xia D."/>
            <person name="Makepeace B.L."/>
            <person name="Darby A.C."/>
            <person name="Kadowaki T."/>
        </authorList>
    </citation>
    <scope>NUCLEOTIDE SEQUENCE [LARGE SCALE GENOMIC DNA]</scope>
    <source>
        <strain evidence="1">Wuxi-XJTLU</strain>
    </source>
</reference>
<name>A0A1V9XJE0_9ACAR</name>
<evidence type="ECO:0000313" key="1">
    <source>
        <dbReference type="EMBL" id="OQR73468.1"/>
    </source>
</evidence>
<dbReference type="EMBL" id="MNPL01009889">
    <property type="protein sequence ID" value="OQR73468.1"/>
    <property type="molecule type" value="Genomic_DNA"/>
</dbReference>
<organism evidence="1 2">
    <name type="scientific">Tropilaelaps mercedesae</name>
    <dbReference type="NCBI Taxonomy" id="418985"/>
    <lineage>
        <taxon>Eukaryota</taxon>
        <taxon>Metazoa</taxon>
        <taxon>Ecdysozoa</taxon>
        <taxon>Arthropoda</taxon>
        <taxon>Chelicerata</taxon>
        <taxon>Arachnida</taxon>
        <taxon>Acari</taxon>
        <taxon>Parasitiformes</taxon>
        <taxon>Mesostigmata</taxon>
        <taxon>Gamasina</taxon>
        <taxon>Dermanyssoidea</taxon>
        <taxon>Laelapidae</taxon>
        <taxon>Tropilaelaps</taxon>
    </lineage>
</organism>
<accession>A0A1V9XJE0</accession>
<keyword evidence="2" id="KW-1185">Reference proteome</keyword>
<dbReference type="Proteomes" id="UP000192247">
    <property type="component" value="Unassembled WGS sequence"/>
</dbReference>
<feature type="non-terminal residue" evidence="1">
    <location>
        <position position="1"/>
    </location>
</feature>
<evidence type="ECO:0000313" key="2">
    <source>
        <dbReference type="Proteomes" id="UP000192247"/>
    </source>
</evidence>
<dbReference type="InParanoid" id="A0A1V9XJE0"/>
<protein>
    <submittedName>
        <fullName evidence="1">Uncharacterized protein</fullName>
    </submittedName>
</protein>
<comment type="caution">
    <text evidence="1">The sequence shown here is derived from an EMBL/GenBank/DDBJ whole genome shotgun (WGS) entry which is preliminary data.</text>
</comment>
<sequence length="81" mass="9399">ISLNESTTRSRLQLARCGFCSPAEQRQFSFPYPLLQTLPEGISKNCYRHTHRIRDHGNNWFCREACAHPGQQHHYKTVSAI</sequence>